<feature type="non-terminal residue" evidence="16">
    <location>
        <position position="1"/>
    </location>
</feature>
<evidence type="ECO:0000256" key="12">
    <source>
        <dbReference type="ARBA" id="ARBA00023014"/>
    </source>
</evidence>
<dbReference type="InterPro" id="IPR006066">
    <property type="entry name" value="NO2/SO3_Rdtase_FeS/sirohaem_BS"/>
</dbReference>
<dbReference type="GO" id="GO:0046872">
    <property type="term" value="F:metal ion binding"/>
    <property type="evidence" value="ECO:0007669"/>
    <property type="project" value="UniProtKB-KW"/>
</dbReference>
<organism evidence="16">
    <name type="scientific">hydrothermal vent metagenome</name>
    <dbReference type="NCBI Taxonomy" id="652676"/>
    <lineage>
        <taxon>unclassified sequences</taxon>
        <taxon>metagenomes</taxon>
        <taxon>ecological metagenomes</taxon>
    </lineage>
</organism>
<dbReference type="AlphaFoldDB" id="A0A3B0W199"/>
<keyword evidence="12" id="KW-0411">Iron-sulfur</keyword>
<dbReference type="InterPro" id="IPR045169">
    <property type="entry name" value="NO2/SO3_Rdtase_4Fe4S_prot"/>
</dbReference>
<keyword evidence="10 16" id="KW-0560">Oxidoreductase</keyword>
<dbReference type="PANTHER" id="PTHR11493:SF47">
    <property type="entry name" value="SULFITE REDUCTASE [NADPH] SUBUNIT BETA"/>
    <property type="match status" value="1"/>
</dbReference>
<evidence type="ECO:0000256" key="7">
    <source>
        <dbReference type="ARBA" id="ARBA00022617"/>
    </source>
</evidence>
<dbReference type="GO" id="GO:0050311">
    <property type="term" value="F:sulfite reductase (ferredoxin) activity"/>
    <property type="evidence" value="ECO:0007669"/>
    <property type="project" value="TreeGrafter"/>
</dbReference>
<dbReference type="FunFam" id="3.30.413.10:FF:000003">
    <property type="entry name" value="Sulfite reductase [NADPH] hemoprotein beta-component"/>
    <property type="match status" value="1"/>
</dbReference>
<dbReference type="Pfam" id="PF03460">
    <property type="entry name" value="NIR_SIR_ferr"/>
    <property type="match status" value="1"/>
</dbReference>
<keyword evidence="6" id="KW-0004">4Fe-4S</keyword>
<dbReference type="Pfam" id="PF01077">
    <property type="entry name" value="NIR_SIR"/>
    <property type="match status" value="1"/>
</dbReference>
<dbReference type="PANTHER" id="PTHR11493">
    <property type="entry name" value="SULFITE REDUCTASE [NADPH] SUBUNIT BETA-RELATED"/>
    <property type="match status" value="1"/>
</dbReference>
<dbReference type="InterPro" id="IPR036136">
    <property type="entry name" value="Nit/Sulf_reduc_fer-like_dom_sf"/>
</dbReference>
<evidence type="ECO:0000256" key="1">
    <source>
        <dbReference type="ARBA" id="ARBA00001929"/>
    </source>
</evidence>
<keyword evidence="9" id="KW-0521">NADP</keyword>
<comment type="cofactor">
    <cofactor evidence="1">
        <name>siroheme</name>
        <dbReference type="ChEBI" id="CHEBI:60052"/>
    </cofactor>
</comment>
<dbReference type="GO" id="GO:0009337">
    <property type="term" value="C:sulfite reductase complex (NADPH)"/>
    <property type="evidence" value="ECO:0007669"/>
    <property type="project" value="TreeGrafter"/>
</dbReference>
<dbReference type="SUPFAM" id="SSF55124">
    <property type="entry name" value="Nitrite/Sulfite reductase N-terminal domain-like"/>
    <property type="match status" value="1"/>
</dbReference>
<dbReference type="InterPro" id="IPR045854">
    <property type="entry name" value="NO2/SO3_Rdtase_4Fe4S_sf"/>
</dbReference>
<dbReference type="GO" id="GO:0051539">
    <property type="term" value="F:4 iron, 4 sulfur cluster binding"/>
    <property type="evidence" value="ECO:0007669"/>
    <property type="project" value="UniProtKB-KW"/>
</dbReference>
<dbReference type="EMBL" id="UOFA01000262">
    <property type="protein sequence ID" value="VAW46193.1"/>
    <property type="molecule type" value="Genomic_DNA"/>
</dbReference>
<evidence type="ECO:0000256" key="9">
    <source>
        <dbReference type="ARBA" id="ARBA00022857"/>
    </source>
</evidence>
<dbReference type="PROSITE" id="PS00365">
    <property type="entry name" value="NIR_SIR"/>
    <property type="match status" value="1"/>
</dbReference>
<evidence type="ECO:0000256" key="8">
    <source>
        <dbReference type="ARBA" id="ARBA00022723"/>
    </source>
</evidence>
<feature type="domain" description="Nitrite/Sulfite reductase ferredoxin-like" evidence="15">
    <location>
        <begin position="91"/>
        <end position="158"/>
    </location>
</feature>
<keyword evidence="11" id="KW-0408">Iron</keyword>
<evidence type="ECO:0000259" key="14">
    <source>
        <dbReference type="Pfam" id="PF01077"/>
    </source>
</evidence>
<evidence type="ECO:0000256" key="6">
    <source>
        <dbReference type="ARBA" id="ARBA00022485"/>
    </source>
</evidence>
<comment type="pathway">
    <text evidence="3">Sulfur metabolism; hydrogen sulfide biosynthesis; hydrogen sulfide from sulfite (NADPH route): step 1/1.</text>
</comment>
<proteinExistence type="inferred from homology"/>
<dbReference type="InterPro" id="IPR005117">
    <property type="entry name" value="NiRdtase/SiRdtase_haem-b_fer"/>
</dbReference>
<protein>
    <recommendedName>
        <fullName evidence="5">assimilatory sulfite reductase (NADPH)</fullName>
        <ecNumber evidence="5">1.8.1.2</ecNumber>
    </recommendedName>
</protein>
<evidence type="ECO:0000256" key="2">
    <source>
        <dbReference type="ARBA" id="ARBA00001966"/>
    </source>
</evidence>
<comment type="catalytic activity">
    <reaction evidence="13">
        <text>hydrogen sulfide + 3 NADP(+) + 3 H2O = sulfite + 3 NADPH + 4 H(+)</text>
        <dbReference type="Rhea" id="RHEA:13801"/>
        <dbReference type="ChEBI" id="CHEBI:15377"/>
        <dbReference type="ChEBI" id="CHEBI:15378"/>
        <dbReference type="ChEBI" id="CHEBI:17359"/>
        <dbReference type="ChEBI" id="CHEBI:29919"/>
        <dbReference type="ChEBI" id="CHEBI:57783"/>
        <dbReference type="ChEBI" id="CHEBI:58349"/>
        <dbReference type="EC" id="1.8.1.2"/>
    </reaction>
</comment>
<feature type="domain" description="Nitrite/sulphite reductase 4Fe-4S" evidence="14">
    <location>
        <begin position="2"/>
        <end position="70"/>
    </location>
</feature>
<keyword evidence="7" id="KW-0349">Heme</keyword>
<dbReference type="GO" id="GO:0004783">
    <property type="term" value="F:sulfite reductase (NADPH) activity"/>
    <property type="evidence" value="ECO:0007669"/>
    <property type="project" value="UniProtKB-EC"/>
</dbReference>
<dbReference type="Gene3D" id="3.90.480.10">
    <property type="entry name" value="Sulfite Reductase Hemoprotein,Domain 2"/>
    <property type="match status" value="1"/>
</dbReference>
<keyword evidence="8" id="KW-0479">Metal-binding</keyword>
<name>A0A3B0W199_9ZZZZ</name>
<evidence type="ECO:0000256" key="13">
    <source>
        <dbReference type="ARBA" id="ARBA00052219"/>
    </source>
</evidence>
<evidence type="ECO:0000256" key="3">
    <source>
        <dbReference type="ARBA" id="ARBA00004774"/>
    </source>
</evidence>
<dbReference type="SUPFAM" id="SSF56014">
    <property type="entry name" value="Nitrite and sulphite reductase 4Fe-4S domain-like"/>
    <property type="match status" value="2"/>
</dbReference>
<sequence length="314" mass="34986">THGDPKTFPLLAQTLGFCTADQVLAVAENIVKIQRDFGDRTNRKHARFKYTVDDHGIDWVAEQLTQRMGVALNPAHEVQFTHNGDRFGWRQNQDHSWNYTLFIANGRVINNDQLSVKSALHDIATIHSGDFRLTANQNLIIAQVTATQKPAIEKLLQQHNLIATISPTRQLSMACVAFPTCTLAMAEAERYLPDLLTQIESLQHKHGIADRGIMIRMTGCPNGCARPFIAEIGFVGKALGRYNMYLGGALNGNRLNQLFEENINEGRILEHIDQLLGHYAQAAYVNEAFGDFVIRQGYVAAVKHGIEVNIKSAS</sequence>
<accession>A0A3B0W199</accession>
<reference evidence="16" key="1">
    <citation type="submission" date="2018-06" db="EMBL/GenBank/DDBJ databases">
        <authorList>
            <person name="Zhirakovskaya E."/>
        </authorList>
    </citation>
    <scope>NUCLEOTIDE SEQUENCE</scope>
</reference>
<dbReference type="GO" id="GO:0020037">
    <property type="term" value="F:heme binding"/>
    <property type="evidence" value="ECO:0007669"/>
    <property type="project" value="InterPro"/>
</dbReference>
<comment type="cofactor">
    <cofactor evidence="2">
        <name>[4Fe-4S] cluster</name>
        <dbReference type="ChEBI" id="CHEBI:49883"/>
    </cofactor>
</comment>
<evidence type="ECO:0000259" key="15">
    <source>
        <dbReference type="Pfam" id="PF03460"/>
    </source>
</evidence>
<evidence type="ECO:0000256" key="4">
    <source>
        <dbReference type="ARBA" id="ARBA00010429"/>
    </source>
</evidence>
<dbReference type="EC" id="1.8.1.2" evidence="5"/>
<dbReference type="Gene3D" id="3.30.413.10">
    <property type="entry name" value="Sulfite Reductase Hemoprotein, domain 1"/>
    <property type="match status" value="1"/>
</dbReference>
<evidence type="ECO:0000313" key="16">
    <source>
        <dbReference type="EMBL" id="VAW46193.1"/>
    </source>
</evidence>
<dbReference type="GO" id="GO:0000103">
    <property type="term" value="P:sulfate assimilation"/>
    <property type="evidence" value="ECO:0007669"/>
    <property type="project" value="UniProtKB-ARBA"/>
</dbReference>
<comment type="similarity">
    <text evidence="4">Belongs to the nitrite and sulfite reductase 4Fe-4S domain family.</text>
</comment>
<evidence type="ECO:0000256" key="5">
    <source>
        <dbReference type="ARBA" id="ARBA00012604"/>
    </source>
</evidence>
<dbReference type="PRINTS" id="PR00397">
    <property type="entry name" value="SIROHAEM"/>
</dbReference>
<dbReference type="InterPro" id="IPR006067">
    <property type="entry name" value="NO2/SO3_Rdtase_4Fe4S_dom"/>
</dbReference>
<gene>
    <name evidence="16" type="ORF">MNBD_GAMMA02-1157</name>
</gene>
<evidence type="ECO:0000256" key="11">
    <source>
        <dbReference type="ARBA" id="ARBA00023004"/>
    </source>
</evidence>
<evidence type="ECO:0000256" key="10">
    <source>
        <dbReference type="ARBA" id="ARBA00023002"/>
    </source>
</evidence>